<evidence type="ECO:0000256" key="1">
    <source>
        <dbReference type="ARBA" id="ARBA00004917"/>
    </source>
</evidence>
<sequence>MNQLSPSPVLAAAPVAVHRGARVAIISASWHPDIVHQARDAALAEFKRNGLSPAQIALFDVPGAFEIPLLARKLARSGRYDAIVACALVVNGGIYRHEFVTAAVIDGLMRVQLDTEVPVMSAVLTPRDFHDHEEHVRFFREHFVKKGTEVAQACLQTMAYLRALASPTMAAAPATAPGQ</sequence>
<comment type="function">
    <text evidence="7">Catalyzes the formation of 6,7-dimethyl-8-ribityllumazine by condensation of 5-amino-6-(D-ribitylamino)uracil with 3,4-dihydroxy-2-butanone 4-phosphate. This is the penultimate step in the biosynthesis of riboflavin.</text>
</comment>
<dbReference type="PANTHER" id="PTHR21058:SF0">
    <property type="entry name" value="6,7-DIMETHYL-8-RIBITYLLUMAZINE SYNTHASE"/>
    <property type="match status" value="1"/>
</dbReference>
<keyword evidence="9" id="KW-1185">Reference proteome</keyword>
<dbReference type="InterPro" id="IPR002180">
    <property type="entry name" value="LS/RS"/>
</dbReference>
<comment type="caution">
    <text evidence="8">The sequence shown here is derived from an EMBL/GenBank/DDBJ whole genome shotgun (WGS) entry which is preliminary data.</text>
</comment>
<evidence type="ECO:0000313" key="9">
    <source>
        <dbReference type="Proteomes" id="UP000295182"/>
    </source>
</evidence>
<keyword evidence="5 7" id="KW-0808">Transferase</keyword>
<dbReference type="Pfam" id="PF00885">
    <property type="entry name" value="DMRL_synthase"/>
    <property type="match status" value="1"/>
</dbReference>
<gene>
    <name evidence="7" type="primary">ribH</name>
    <name evidence="8" type="ORF">EV674_10745</name>
</gene>
<dbReference type="Gene3D" id="3.40.50.960">
    <property type="entry name" value="Lumazine/riboflavin synthase"/>
    <property type="match status" value="1"/>
</dbReference>
<dbReference type="GO" id="GO:0000906">
    <property type="term" value="F:6,7-dimethyl-8-ribityllumazine synthase activity"/>
    <property type="evidence" value="ECO:0007669"/>
    <property type="project" value="UniProtKB-UniRule"/>
</dbReference>
<dbReference type="PANTHER" id="PTHR21058">
    <property type="entry name" value="6,7-DIMETHYL-8-RIBITYLLUMAZINE SYNTHASE DMRL SYNTHASE LUMAZINE SYNTHASE"/>
    <property type="match status" value="1"/>
</dbReference>
<evidence type="ECO:0000256" key="3">
    <source>
        <dbReference type="ARBA" id="ARBA00012664"/>
    </source>
</evidence>
<dbReference type="GO" id="GO:0009349">
    <property type="term" value="C:riboflavin synthase complex"/>
    <property type="evidence" value="ECO:0007669"/>
    <property type="project" value="InterPro"/>
</dbReference>
<evidence type="ECO:0000256" key="7">
    <source>
        <dbReference type="HAMAP-Rule" id="MF_00178"/>
    </source>
</evidence>
<feature type="binding site" evidence="7">
    <location>
        <position position="30"/>
    </location>
    <ligand>
        <name>5-amino-6-(D-ribitylamino)uracil</name>
        <dbReference type="ChEBI" id="CHEBI:15934"/>
    </ligand>
</feature>
<evidence type="ECO:0000256" key="4">
    <source>
        <dbReference type="ARBA" id="ARBA00022619"/>
    </source>
</evidence>
<proteinExistence type="inferred from homology"/>
<dbReference type="SUPFAM" id="SSF52121">
    <property type="entry name" value="Lumazine synthase"/>
    <property type="match status" value="1"/>
</dbReference>
<dbReference type="NCBIfam" id="NF009084">
    <property type="entry name" value="PRK12419.1"/>
    <property type="match status" value="1"/>
</dbReference>
<feature type="active site" description="Proton donor" evidence="7">
    <location>
        <position position="96"/>
    </location>
</feature>
<dbReference type="EMBL" id="SLXH01000007">
    <property type="protein sequence ID" value="TCP19049.1"/>
    <property type="molecule type" value="Genomic_DNA"/>
</dbReference>
<evidence type="ECO:0000256" key="5">
    <source>
        <dbReference type="ARBA" id="ARBA00022679"/>
    </source>
</evidence>
<dbReference type="OrthoDB" id="9797659at2"/>
<dbReference type="HAMAP" id="MF_00178">
    <property type="entry name" value="Lumazine_synth"/>
    <property type="match status" value="1"/>
</dbReference>
<feature type="binding site" evidence="7">
    <location>
        <begin position="64"/>
        <end position="66"/>
    </location>
    <ligand>
        <name>5-amino-6-(D-ribitylamino)uracil</name>
        <dbReference type="ChEBI" id="CHEBI:15934"/>
    </ligand>
</feature>
<comment type="caution">
    <text evidence="7">Lacks conserved residue(s) required for the propagation of feature annotation.</text>
</comment>
<protein>
    <recommendedName>
        <fullName evidence="3 7">6,7-dimethyl-8-ribityllumazine synthase</fullName>
        <shortName evidence="7">DMRL synthase</shortName>
        <shortName evidence="7">LS</shortName>
        <shortName evidence="7">Lumazine synthase</shortName>
        <ecNumber evidence="3 7">2.5.1.78</ecNumber>
    </recommendedName>
</protein>
<organism evidence="8 9">
    <name type="scientific">Simplicispira metamorpha</name>
    <dbReference type="NCBI Taxonomy" id="80881"/>
    <lineage>
        <taxon>Bacteria</taxon>
        <taxon>Pseudomonadati</taxon>
        <taxon>Pseudomonadota</taxon>
        <taxon>Betaproteobacteria</taxon>
        <taxon>Burkholderiales</taxon>
        <taxon>Comamonadaceae</taxon>
        <taxon>Simplicispira</taxon>
    </lineage>
</organism>
<keyword evidence="4 7" id="KW-0686">Riboflavin biosynthesis</keyword>
<dbReference type="UniPathway" id="UPA00275">
    <property type="reaction ID" value="UER00404"/>
</dbReference>
<reference evidence="8 9" key="1">
    <citation type="submission" date="2019-03" db="EMBL/GenBank/DDBJ databases">
        <title>Genomic Encyclopedia of Type Strains, Phase IV (KMG-IV): sequencing the most valuable type-strain genomes for metagenomic binning, comparative biology and taxonomic classification.</title>
        <authorList>
            <person name="Goeker M."/>
        </authorList>
    </citation>
    <scope>NUCLEOTIDE SEQUENCE [LARGE SCALE GENOMIC DNA]</scope>
    <source>
        <strain evidence="8 9">DSM 1837</strain>
    </source>
</reference>
<dbReference type="GO" id="GO:0009231">
    <property type="term" value="P:riboflavin biosynthetic process"/>
    <property type="evidence" value="ECO:0007669"/>
    <property type="project" value="UniProtKB-UniRule"/>
</dbReference>
<dbReference type="Proteomes" id="UP000295182">
    <property type="component" value="Unassembled WGS sequence"/>
</dbReference>
<feature type="binding site" evidence="7">
    <location>
        <position position="121"/>
    </location>
    <ligand>
        <name>5-amino-6-(D-ribitylamino)uracil</name>
        <dbReference type="ChEBI" id="CHEBI:15934"/>
    </ligand>
</feature>
<dbReference type="AlphaFoldDB" id="A0A4R2NCV2"/>
<accession>A0A4R2NCV2</accession>
<comment type="catalytic activity">
    <reaction evidence="6 7">
        <text>(2S)-2-hydroxy-3-oxobutyl phosphate + 5-amino-6-(D-ribitylamino)uracil = 6,7-dimethyl-8-(1-D-ribityl)lumazine + phosphate + 2 H2O + H(+)</text>
        <dbReference type="Rhea" id="RHEA:26152"/>
        <dbReference type="ChEBI" id="CHEBI:15377"/>
        <dbReference type="ChEBI" id="CHEBI:15378"/>
        <dbReference type="ChEBI" id="CHEBI:15934"/>
        <dbReference type="ChEBI" id="CHEBI:43474"/>
        <dbReference type="ChEBI" id="CHEBI:58201"/>
        <dbReference type="ChEBI" id="CHEBI:58830"/>
        <dbReference type="EC" id="2.5.1.78"/>
    </reaction>
</comment>
<dbReference type="InterPro" id="IPR034964">
    <property type="entry name" value="LS"/>
</dbReference>
<evidence type="ECO:0000256" key="6">
    <source>
        <dbReference type="ARBA" id="ARBA00048785"/>
    </source>
</evidence>
<name>A0A4R2NCV2_9BURK</name>
<dbReference type="RefSeq" id="WP_119012985.1">
    <property type="nucleotide sequence ID" value="NZ_QXNC01000011.1"/>
</dbReference>
<feature type="binding site" evidence="7">
    <location>
        <position position="135"/>
    </location>
    <ligand>
        <name>(2S)-2-hydroxy-3-oxobutyl phosphate</name>
        <dbReference type="ChEBI" id="CHEBI:58830"/>
    </ligand>
</feature>
<dbReference type="InterPro" id="IPR036467">
    <property type="entry name" value="LS/RS_sf"/>
</dbReference>
<dbReference type="EC" id="2.5.1.78" evidence="3 7"/>
<comment type="similarity">
    <text evidence="2 7">Belongs to the DMRL synthase family.</text>
</comment>
<dbReference type="GO" id="GO:0005829">
    <property type="term" value="C:cytosol"/>
    <property type="evidence" value="ECO:0007669"/>
    <property type="project" value="TreeGrafter"/>
</dbReference>
<comment type="pathway">
    <text evidence="1 7">Cofactor biosynthesis; riboflavin biosynthesis; riboflavin from 2-hydroxy-3-oxobutyl phosphate and 5-amino-6-(D-ribitylamino)uracil: step 1/2.</text>
</comment>
<feature type="binding site" evidence="7">
    <location>
        <begin position="88"/>
        <end position="90"/>
    </location>
    <ligand>
        <name>5-amino-6-(D-ribitylamino)uracil</name>
        <dbReference type="ChEBI" id="CHEBI:15934"/>
    </ligand>
</feature>
<evidence type="ECO:0000256" key="2">
    <source>
        <dbReference type="ARBA" id="ARBA00007424"/>
    </source>
</evidence>
<evidence type="ECO:0000313" key="8">
    <source>
        <dbReference type="EMBL" id="TCP19049.1"/>
    </source>
</evidence>